<dbReference type="EMBL" id="LABX01000226">
    <property type="protein sequence ID" value="KMO28845.1"/>
    <property type="molecule type" value="Genomic_DNA"/>
</dbReference>
<protein>
    <submittedName>
        <fullName evidence="2">Uncharacterized protein</fullName>
    </submittedName>
</protein>
<dbReference type="AlphaFoldDB" id="A0A0J6S107"/>
<feature type="non-terminal residue" evidence="2">
    <location>
        <position position="241"/>
    </location>
</feature>
<proteinExistence type="predicted"/>
<feature type="non-terminal residue" evidence="2">
    <location>
        <position position="1"/>
    </location>
</feature>
<feature type="compositionally biased region" description="Low complexity" evidence="1">
    <location>
        <begin position="223"/>
        <end position="241"/>
    </location>
</feature>
<accession>A0A0J6S107</accession>
<dbReference type="Proteomes" id="UP000035929">
    <property type="component" value="Unassembled WGS sequence"/>
</dbReference>
<feature type="region of interest" description="Disordered" evidence="1">
    <location>
        <begin position="218"/>
        <end position="241"/>
    </location>
</feature>
<gene>
    <name evidence="2" type="ORF">VP06_26265</name>
</gene>
<reference evidence="2 3" key="1">
    <citation type="submission" date="2015-03" db="EMBL/GenBank/DDBJ databases">
        <title>Genome sequencing of Methylobacterium aquaticum DSM16371 type strain.</title>
        <authorList>
            <person name="Chaudhry V."/>
            <person name="Patil P.B."/>
        </authorList>
    </citation>
    <scope>NUCLEOTIDE SEQUENCE [LARGE SCALE GENOMIC DNA]</scope>
    <source>
        <strain evidence="2 3">DSM 16371</strain>
    </source>
</reference>
<comment type="caution">
    <text evidence="2">The sequence shown here is derived from an EMBL/GenBank/DDBJ whole genome shotgun (WGS) entry which is preliminary data.</text>
</comment>
<organism evidence="2 3">
    <name type="scientific">Methylobacterium aquaticum</name>
    <dbReference type="NCBI Taxonomy" id="270351"/>
    <lineage>
        <taxon>Bacteria</taxon>
        <taxon>Pseudomonadati</taxon>
        <taxon>Pseudomonadota</taxon>
        <taxon>Alphaproteobacteria</taxon>
        <taxon>Hyphomicrobiales</taxon>
        <taxon>Methylobacteriaceae</taxon>
        <taxon>Methylobacterium</taxon>
    </lineage>
</organism>
<name>A0A0J6S107_9HYPH</name>
<sequence length="241" mass="26384">PGTYSATTSRLLQDMQKQGRGSDVVRMALDEINPRLAKYNELASYGQRATNSLGDAWGNFWSNVNRGAGVAMGDPRLNVTPQQTATAVLEGQLAKARADQERASAVVIQQSRANQLLSVNPVEREVKQNIERAGLSDSDKYKSVDERFAGVFGTASKPDLGSYRRELIDRPNTPYFNNQTLKDVAERAERSMIATPEEGKAQVRRVTEQANDISQARALNDVSAQSTRTQQAQAQALGKTA</sequence>
<evidence type="ECO:0000313" key="3">
    <source>
        <dbReference type="Proteomes" id="UP000035929"/>
    </source>
</evidence>
<evidence type="ECO:0000313" key="2">
    <source>
        <dbReference type="EMBL" id="KMO28845.1"/>
    </source>
</evidence>
<evidence type="ECO:0000256" key="1">
    <source>
        <dbReference type="SAM" id="MobiDB-lite"/>
    </source>
</evidence>